<feature type="binding site" evidence="8">
    <location>
        <position position="352"/>
    </location>
    <ligand>
        <name>substrate</name>
    </ligand>
</feature>
<dbReference type="OrthoDB" id="9800754at2"/>
<dbReference type="EMBL" id="ACJW02000003">
    <property type="protein sequence ID" value="EEP67926.1"/>
    <property type="molecule type" value="Genomic_DNA"/>
</dbReference>
<dbReference type="InterPro" id="IPR008220">
    <property type="entry name" value="HAT_MetX-like"/>
</dbReference>
<feature type="active site" evidence="8 9">
    <location>
        <position position="351"/>
    </location>
</feature>
<evidence type="ECO:0000256" key="9">
    <source>
        <dbReference type="PIRSR" id="PIRSR000443-1"/>
    </source>
</evidence>
<evidence type="ECO:0000256" key="3">
    <source>
        <dbReference type="ARBA" id="ARBA00022605"/>
    </source>
</evidence>
<evidence type="ECO:0000259" key="10">
    <source>
        <dbReference type="Pfam" id="PF00561"/>
    </source>
</evidence>
<sequence>MTITSTTLITPQIIEFPHPITLQNGSTLPSYQLIIETYGELNESKSNAVLICHALSGNHHAAGRHHPNDKYAGWWDNMIGAGKPIDTNKFHVIVLNNLGGCAGSTGATSINPATGEPYGADFPLVTVRDWVNTQAQLADHFGIEQWAAVVGGSLGGMQALQWTIDYPGRVRHALVIASAPKLSTQNIAFNDVARQAIITDPDFHGGNYAQHHTKPRRGLRTARMMGHITYLAEHGLGNKFGRQLRNEHYNYNYDIDFEVESYLRHQGDKFAETFDANTYLLMTKALDYFDPAAEYNDNLQAALQHTQAHYFIASFSTDWRFSPERSRELVRALIAARKNVQYVEVPSQHGHDAFLLDDPQYHNAVRAYMNNISV</sequence>
<protein>
    <recommendedName>
        <fullName evidence="8">Homoserine O-succinyltransferase</fullName>
        <shortName evidence="8">HST</shortName>
        <ecNumber evidence="8">2.3.1.46</ecNumber>
    </recommendedName>
    <alternativeName>
        <fullName evidence="8">Homoserine transsuccinylase</fullName>
        <shortName evidence="8">HTS</shortName>
    </alternativeName>
</protein>
<dbReference type="RefSeq" id="WP_003797220.1">
    <property type="nucleotide sequence ID" value="NZ_GG665872.1"/>
</dbReference>
<dbReference type="Gene3D" id="1.10.1740.110">
    <property type="match status" value="1"/>
</dbReference>
<dbReference type="InterPro" id="IPR029058">
    <property type="entry name" value="AB_hydrolase_fold"/>
</dbReference>
<comment type="caution">
    <text evidence="8">Lacks conserved residue(s) required for the propagation of feature annotation.</text>
</comment>
<dbReference type="PIRSF" id="PIRSF000443">
    <property type="entry name" value="Homoser_Ac_trans"/>
    <property type="match status" value="1"/>
</dbReference>
<accession>C4GJF4</accession>
<reference evidence="11" key="1">
    <citation type="submission" date="2009-04" db="EMBL/GenBank/DDBJ databases">
        <authorList>
            <person name="Weinstock G."/>
            <person name="Sodergren E."/>
            <person name="Clifton S."/>
            <person name="Fulton L."/>
            <person name="Fulton B."/>
            <person name="Courtney L."/>
            <person name="Fronick C."/>
            <person name="Harrison M."/>
            <person name="Strong C."/>
            <person name="Farmer C."/>
            <person name="Delahaunty K."/>
            <person name="Markovic C."/>
            <person name="Hall O."/>
            <person name="Minx P."/>
            <person name="Tomlinson C."/>
            <person name="Mitreva M."/>
            <person name="Nelson J."/>
            <person name="Hou S."/>
            <person name="Wollam A."/>
            <person name="Pepin K.H."/>
            <person name="Johnson M."/>
            <person name="Bhonagiri V."/>
            <person name="Nash W.E."/>
            <person name="Warren W."/>
            <person name="Chinwalla A."/>
            <person name="Mardis E.R."/>
            <person name="Wilson R.K."/>
        </authorList>
    </citation>
    <scope>NUCLEOTIDE SEQUENCE [LARGE SCALE GENOMIC DNA]</scope>
    <source>
        <strain evidence="11">ATCC 51147</strain>
    </source>
</reference>
<evidence type="ECO:0000313" key="11">
    <source>
        <dbReference type="EMBL" id="EEP67926.1"/>
    </source>
</evidence>
<keyword evidence="5 8" id="KW-0486">Methionine biosynthesis</keyword>
<dbReference type="FunFam" id="1.10.1740.110:FF:000001">
    <property type="entry name" value="Homoserine O-acetyltransferase"/>
    <property type="match status" value="1"/>
</dbReference>
<dbReference type="NCBIfam" id="NF001209">
    <property type="entry name" value="PRK00175.1"/>
    <property type="match status" value="1"/>
</dbReference>
<dbReference type="GO" id="GO:0009086">
    <property type="term" value="P:methionine biosynthetic process"/>
    <property type="evidence" value="ECO:0007669"/>
    <property type="project" value="UniProtKB-UniRule"/>
</dbReference>
<comment type="function">
    <text evidence="8">Transfers a succinyl group from succinyl-CoA to L-homoserine, forming succinyl-L-homoserine.</text>
</comment>
<dbReference type="PANTHER" id="PTHR32268:SF11">
    <property type="entry name" value="HOMOSERINE O-ACETYLTRANSFERASE"/>
    <property type="match status" value="1"/>
</dbReference>
<dbReference type="AlphaFoldDB" id="C4GJF4"/>
<dbReference type="Gene3D" id="3.40.50.1820">
    <property type="entry name" value="alpha/beta hydrolase"/>
    <property type="match status" value="1"/>
</dbReference>
<keyword evidence="4 8" id="KW-0808">Transferase</keyword>
<dbReference type="HOGENOM" id="CLU_028760_1_2_4"/>
<dbReference type="Proteomes" id="UP000003009">
    <property type="component" value="Unassembled WGS sequence"/>
</dbReference>
<dbReference type="GO" id="GO:0005737">
    <property type="term" value="C:cytoplasm"/>
    <property type="evidence" value="ECO:0007669"/>
    <property type="project" value="UniProtKB-SubCell"/>
</dbReference>
<dbReference type="STRING" id="629741.GCWU000324_02177"/>
<comment type="pathway">
    <text evidence="8">Amino-acid biosynthesis; L-methionine biosynthesis via de novo pathway; O-succinyl-L-homoserine from L-homoserine: step 1/1.</text>
</comment>
<dbReference type="Pfam" id="PF00561">
    <property type="entry name" value="Abhydrolase_1"/>
    <property type="match status" value="1"/>
</dbReference>
<evidence type="ECO:0000256" key="6">
    <source>
        <dbReference type="ARBA" id="ARBA00023315"/>
    </source>
</evidence>
<dbReference type="EC" id="2.3.1.46" evidence="8"/>
<evidence type="ECO:0000256" key="7">
    <source>
        <dbReference type="ARBA" id="ARBA00051253"/>
    </source>
</evidence>
<evidence type="ECO:0000256" key="4">
    <source>
        <dbReference type="ARBA" id="ARBA00022679"/>
    </source>
</evidence>
<dbReference type="NCBIfam" id="TIGR01392">
    <property type="entry name" value="homoserO_Ac_trn"/>
    <property type="match status" value="1"/>
</dbReference>
<evidence type="ECO:0000256" key="2">
    <source>
        <dbReference type="ARBA" id="ARBA00022490"/>
    </source>
</evidence>
<dbReference type="GO" id="GO:0009092">
    <property type="term" value="P:homoserine metabolic process"/>
    <property type="evidence" value="ECO:0007669"/>
    <property type="project" value="TreeGrafter"/>
</dbReference>
<evidence type="ECO:0000256" key="8">
    <source>
        <dbReference type="HAMAP-Rule" id="MF_00296"/>
    </source>
</evidence>
<feature type="active site" evidence="8 9">
    <location>
        <position position="318"/>
    </location>
</feature>
<evidence type="ECO:0000256" key="5">
    <source>
        <dbReference type="ARBA" id="ARBA00023167"/>
    </source>
</evidence>
<keyword evidence="2 8" id="KW-0963">Cytoplasm</keyword>
<keyword evidence="6 8" id="KW-0012">Acyltransferase</keyword>
<dbReference type="HAMAP" id="MF_00296">
    <property type="entry name" value="MetX_acyltransf"/>
    <property type="match status" value="1"/>
</dbReference>
<feature type="binding site" evidence="8">
    <location>
        <position position="223"/>
    </location>
    <ligand>
        <name>substrate</name>
    </ligand>
</feature>
<name>C4GJF4_9NEIS</name>
<comment type="subunit">
    <text evidence="1 8">Homodimer.</text>
</comment>
<dbReference type="GeneID" id="84905893"/>
<gene>
    <name evidence="11" type="primary">metX</name>
    <name evidence="8" type="synonym">metXS</name>
    <name evidence="11" type="ORF">GCWU000324_02177</name>
</gene>
<dbReference type="PANTHER" id="PTHR32268">
    <property type="entry name" value="HOMOSERINE O-ACETYLTRANSFERASE"/>
    <property type="match status" value="1"/>
</dbReference>
<dbReference type="GO" id="GO:0008899">
    <property type="term" value="F:homoserine O-succinyltransferase activity"/>
    <property type="evidence" value="ECO:0007669"/>
    <property type="project" value="UniProtKB-UniRule"/>
</dbReference>
<comment type="caution">
    <text evidence="11">The sequence shown here is derived from an EMBL/GenBank/DDBJ whole genome shotgun (WGS) entry which is preliminary data.</text>
</comment>
<comment type="subcellular location">
    <subcellularLocation>
        <location evidence="8">Cytoplasm</location>
    </subcellularLocation>
</comment>
<feature type="active site" description="Nucleophile" evidence="8 9">
    <location>
        <position position="153"/>
    </location>
</feature>
<feature type="domain" description="AB hydrolase-1" evidence="10">
    <location>
        <begin position="47"/>
        <end position="357"/>
    </location>
</feature>
<dbReference type="UniPathway" id="UPA00051">
    <property type="reaction ID" value="UER00075"/>
</dbReference>
<organism evidence="11 12">
    <name type="scientific">Kingella oralis ATCC 51147</name>
    <dbReference type="NCBI Taxonomy" id="629741"/>
    <lineage>
        <taxon>Bacteria</taxon>
        <taxon>Pseudomonadati</taxon>
        <taxon>Pseudomonadota</taxon>
        <taxon>Betaproteobacteria</taxon>
        <taxon>Neisseriales</taxon>
        <taxon>Neisseriaceae</taxon>
        <taxon>Kingella</taxon>
    </lineage>
</organism>
<evidence type="ECO:0000256" key="1">
    <source>
        <dbReference type="ARBA" id="ARBA00011738"/>
    </source>
</evidence>
<dbReference type="GO" id="GO:0004414">
    <property type="term" value="F:homoserine O-acetyltransferase activity"/>
    <property type="evidence" value="ECO:0007669"/>
    <property type="project" value="TreeGrafter"/>
</dbReference>
<keyword evidence="12" id="KW-1185">Reference proteome</keyword>
<comment type="catalytic activity">
    <reaction evidence="7 8">
        <text>L-homoserine + succinyl-CoA = O-succinyl-L-homoserine + CoA</text>
        <dbReference type="Rhea" id="RHEA:22008"/>
        <dbReference type="ChEBI" id="CHEBI:57287"/>
        <dbReference type="ChEBI" id="CHEBI:57292"/>
        <dbReference type="ChEBI" id="CHEBI:57476"/>
        <dbReference type="ChEBI" id="CHEBI:57661"/>
        <dbReference type="EC" id="2.3.1.46"/>
    </reaction>
</comment>
<dbReference type="SUPFAM" id="SSF53474">
    <property type="entry name" value="alpha/beta-Hydrolases"/>
    <property type="match status" value="1"/>
</dbReference>
<evidence type="ECO:0000313" key="12">
    <source>
        <dbReference type="Proteomes" id="UP000003009"/>
    </source>
</evidence>
<keyword evidence="3 8" id="KW-0028">Amino-acid biosynthesis</keyword>
<dbReference type="InterPro" id="IPR000073">
    <property type="entry name" value="AB_hydrolase_1"/>
</dbReference>
<feature type="site" description="Important for acyl-CoA specificity" evidence="8">
    <location>
        <position position="320"/>
    </location>
</feature>
<comment type="similarity">
    <text evidence="8">Belongs to the AB hydrolase superfamily. MetX family.</text>
</comment>
<proteinExistence type="inferred from homology"/>